<reference evidence="9 10" key="1">
    <citation type="submission" date="2014-04" db="EMBL/GenBank/DDBJ databases">
        <authorList>
            <consortium name="DOE Joint Genome Institute"/>
            <person name="Kuo A."/>
            <person name="Zuccaro A."/>
            <person name="Kohler A."/>
            <person name="Nagy L.G."/>
            <person name="Floudas D."/>
            <person name="Copeland A."/>
            <person name="Barry K.W."/>
            <person name="Cichocki N."/>
            <person name="Veneault-Fourrey C."/>
            <person name="LaButti K."/>
            <person name="Lindquist E.A."/>
            <person name="Lipzen A."/>
            <person name="Lundell T."/>
            <person name="Morin E."/>
            <person name="Murat C."/>
            <person name="Sun H."/>
            <person name="Tunlid A."/>
            <person name="Henrissat B."/>
            <person name="Grigoriev I.V."/>
            <person name="Hibbett D.S."/>
            <person name="Martin F."/>
            <person name="Nordberg H.P."/>
            <person name="Cantor M.N."/>
            <person name="Hua S.X."/>
        </authorList>
    </citation>
    <scope>NUCLEOTIDE SEQUENCE [LARGE SCALE GENOMIC DNA]</scope>
    <source>
        <strain evidence="9 10">MAFF 305830</strain>
    </source>
</reference>
<evidence type="ECO:0000256" key="6">
    <source>
        <dbReference type="ARBA" id="ARBA00023002"/>
    </source>
</evidence>
<reference evidence="10" key="2">
    <citation type="submission" date="2015-01" db="EMBL/GenBank/DDBJ databases">
        <title>Evolutionary Origins and Diversification of the Mycorrhizal Mutualists.</title>
        <authorList>
            <consortium name="DOE Joint Genome Institute"/>
            <consortium name="Mycorrhizal Genomics Consortium"/>
            <person name="Kohler A."/>
            <person name="Kuo A."/>
            <person name="Nagy L.G."/>
            <person name="Floudas D."/>
            <person name="Copeland A."/>
            <person name="Barry K.W."/>
            <person name="Cichocki N."/>
            <person name="Veneault-Fourrey C."/>
            <person name="LaButti K."/>
            <person name="Lindquist E.A."/>
            <person name="Lipzen A."/>
            <person name="Lundell T."/>
            <person name="Morin E."/>
            <person name="Murat C."/>
            <person name="Riley R."/>
            <person name="Ohm R."/>
            <person name="Sun H."/>
            <person name="Tunlid A."/>
            <person name="Henrissat B."/>
            <person name="Grigoriev I.V."/>
            <person name="Hibbett D.S."/>
            <person name="Martin F."/>
        </authorList>
    </citation>
    <scope>NUCLEOTIDE SEQUENCE [LARGE SCALE GENOMIC DNA]</scope>
    <source>
        <strain evidence="10">MAFF 305830</strain>
    </source>
</reference>
<keyword evidence="7" id="KW-0408">Iron</keyword>
<evidence type="ECO:0000256" key="1">
    <source>
        <dbReference type="ARBA" id="ARBA00001971"/>
    </source>
</evidence>
<dbReference type="PANTHER" id="PTHR24305">
    <property type="entry name" value="CYTOCHROME P450"/>
    <property type="match status" value="1"/>
</dbReference>
<comment type="pathway">
    <text evidence="2">Secondary metabolite biosynthesis.</text>
</comment>
<dbReference type="Proteomes" id="UP000054097">
    <property type="component" value="Unassembled WGS sequence"/>
</dbReference>
<dbReference type="EMBL" id="KN824545">
    <property type="protein sequence ID" value="KIM19785.1"/>
    <property type="molecule type" value="Genomic_DNA"/>
</dbReference>
<dbReference type="GO" id="GO:0016705">
    <property type="term" value="F:oxidoreductase activity, acting on paired donors, with incorporation or reduction of molecular oxygen"/>
    <property type="evidence" value="ECO:0007669"/>
    <property type="project" value="InterPro"/>
</dbReference>
<evidence type="ECO:0000313" key="9">
    <source>
        <dbReference type="EMBL" id="KIM19785.1"/>
    </source>
</evidence>
<evidence type="ECO:0000256" key="2">
    <source>
        <dbReference type="ARBA" id="ARBA00005179"/>
    </source>
</evidence>
<sequence>MSLQISPEMFLLGGGVMVAIGVAQKAWTYRQDRQAAGYTPTLKSVISMLRPTMAVLPSGKIPFSKEWYISLGPNWWTSHKYESFRKLGQDVITSTSLDGMPMIFVVADADIAQEVMINRARFTKPIHLYGVLELYGANVVTTEGDEWRIHRKITGPSFSESSNKLVCDETVLVMEGLLDLWNNKSVIEYEDFSDVTMQLALMVICGAGFGIRVSWTDTDAPEGHKLSFKSAIEAVSGGLLLKFAMPGFAMNMTERTSKIETAFDELKVYIQEMIRDRASNYRDYSDLFSNLMAANENDSEGIKLTDDELTGNIFVFLIGKWFATPTPGHETTAHTLAFTIGFLALYPDVQEKLYEHVKREVADRTGAPTYSEVPKLKYALAVFYETLRLFSSVPTIPKISTEDTSVRTVNNKGEPVVVPIPKGSYVSVIAPALHHNRTSISNILSVPY</sequence>
<dbReference type="AlphaFoldDB" id="A0A0C3A535"/>
<protein>
    <recommendedName>
        <fullName evidence="11">Cytochrome P450</fullName>
    </recommendedName>
</protein>
<comment type="similarity">
    <text evidence="3">Belongs to the cytochrome P450 family.</text>
</comment>
<dbReference type="Gene3D" id="1.10.630.10">
    <property type="entry name" value="Cytochrome P450"/>
    <property type="match status" value="1"/>
</dbReference>
<evidence type="ECO:0000256" key="8">
    <source>
        <dbReference type="ARBA" id="ARBA00023033"/>
    </source>
</evidence>
<dbReference type="HOGENOM" id="CLU_001570_25_0_1"/>
<keyword evidence="6" id="KW-0560">Oxidoreductase</keyword>
<organism evidence="9 10">
    <name type="scientific">Serendipita vermifera MAFF 305830</name>
    <dbReference type="NCBI Taxonomy" id="933852"/>
    <lineage>
        <taxon>Eukaryota</taxon>
        <taxon>Fungi</taxon>
        <taxon>Dikarya</taxon>
        <taxon>Basidiomycota</taxon>
        <taxon>Agaricomycotina</taxon>
        <taxon>Agaricomycetes</taxon>
        <taxon>Sebacinales</taxon>
        <taxon>Serendipitaceae</taxon>
        <taxon>Serendipita</taxon>
    </lineage>
</organism>
<evidence type="ECO:0000313" key="10">
    <source>
        <dbReference type="Proteomes" id="UP000054097"/>
    </source>
</evidence>
<name>A0A0C3A535_SERVB</name>
<dbReference type="GO" id="GO:0004497">
    <property type="term" value="F:monooxygenase activity"/>
    <property type="evidence" value="ECO:0007669"/>
    <property type="project" value="UniProtKB-KW"/>
</dbReference>
<dbReference type="SUPFAM" id="SSF48264">
    <property type="entry name" value="Cytochrome P450"/>
    <property type="match status" value="1"/>
</dbReference>
<comment type="cofactor">
    <cofactor evidence="1">
        <name>heme</name>
        <dbReference type="ChEBI" id="CHEBI:30413"/>
    </cofactor>
</comment>
<dbReference type="GO" id="GO:0020037">
    <property type="term" value="F:heme binding"/>
    <property type="evidence" value="ECO:0007669"/>
    <property type="project" value="InterPro"/>
</dbReference>
<accession>A0A0C3A535</accession>
<evidence type="ECO:0000256" key="3">
    <source>
        <dbReference type="ARBA" id="ARBA00010617"/>
    </source>
</evidence>
<dbReference type="InterPro" id="IPR050121">
    <property type="entry name" value="Cytochrome_P450_monoxygenase"/>
</dbReference>
<dbReference type="InterPro" id="IPR001128">
    <property type="entry name" value="Cyt_P450"/>
</dbReference>
<gene>
    <name evidence="9" type="ORF">M408DRAFT_30929</name>
</gene>
<dbReference type="PANTHER" id="PTHR24305:SF166">
    <property type="entry name" value="CYTOCHROME P450 12A4, MITOCHONDRIAL-RELATED"/>
    <property type="match status" value="1"/>
</dbReference>
<keyword evidence="8" id="KW-0503">Monooxygenase</keyword>
<dbReference type="STRING" id="933852.A0A0C3A535"/>
<keyword evidence="5" id="KW-0479">Metal-binding</keyword>
<keyword evidence="4" id="KW-0349">Heme</keyword>
<dbReference type="InterPro" id="IPR036396">
    <property type="entry name" value="Cyt_P450_sf"/>
</dbReference>
<evidence type="ECO:0000256" key="5">
    <source>
        <dbReference type="ARBA" id="ARBA00022723"/>
    </source>
</evidence>
<dbReference type="OrthoDB" id="1470350at2759"/>
<evidence type="ECO:0008006" key="11">
    <source>
        <dbReference type="Google" id="ProtNLM"/>
    </source>
</evidence>
<proteinExistence type="inferred from homology"/>
<dbReference type="Pfam" id="PF00067">
    <property type="entry name" value="p450"/>
    <property type="match status" value="1"/>
</dbReference>
<dbReference type="GO" id="GO:0005506">
    <property type="term" value="F:iron ion binding"/>
    <property type="evidence" value="ECO:0007669"/>
    <property type="project" value="InterPro"/>
</dbReference>
<evidence type="ECO:0000256" key="7">
    <source>
        <dbReference type="ARBA" id="ARBA00023004"/>
    </source>
</evidence>
<evidence type="ECO:0000256" key="4">
    <source>
        <dbReference type="ARBA" id="ARBA00022617"/>
    </source>
</evidence>
<keyword evidence="10" id="KW-1185">Reference proteome</keyword>